<organism evidence="4">
    <name type="scientific">Caenorhabditis brenneri</name>
    <name type="common">Nematode worm</name>
    <dbReference type="NCBI Taxonomy" id="135651"/>
    <lineage>
        <taxon>Eukaryota</taxon>
        <taxon>Metazoa</taxon>
        <taxon>Ecdysozoa</taxon>
        <taxon>Nematoda</taxon>
        <taxon>Chromadorea</taxon>
        <taxon>Rhabditida</taxon>
        <taxon>Rhabditina</taxon>
        <taxon>Rhabditomorpha</taxon>
        <taxon>Rhabditoidea</taxon>
        <taxon>Rhabditidae</taxon>
        <taxon>Peloderinae</taxon>
        <taxon>Caenorhabditis</taxon>
    </lineage>
</organism>
<feature type="compositionally biased region" description="Basic and acidic residues" evidence="1">
    <location>
        <begin position="324"/>
        <end position="338"/>
    </location>
</feature>
<dbReference type="OrthoDB" id="5852425at2759"/>
<dbReference type="HOGENOM" id="CLU_342316_0_0_1"/>
<evidence type="ECO:0000256" key="1">
    <source>
        <dbReference type="SAM" id="MobiDB-lite"/>
    </source>
</evidence>
<evidence type="ECO:0000313" key="3">
    <source>
        <dbReference type="EMBL" id="EGT54921.1"/>
    </source>
</evidence>
<evidence type="ECO:0000313" key="4">
    <source>
        <dbReference type="Proteomes" id="UP000008068"/>
    </source>
</evidence>
<dbReference type="InterPro" id="IPR038765">
    <property type="entry name" value="Papain-like_cys_pep_sf"/>
</dbReference>
<protein>
    <recommendedName>
        <fullName evidence="2">DDE-1 domain-containing protein</fullName>
    </recommendedName>
</protein>
<dbReference type="Proteomes" id="UP000008068">
    <property type="component" value="Unassembled WGS sequence"/>
</dbReference>
<feature type="region of interest" description="Disordered" evidence="1">
    <location>
        <begin position="285"/>
        <end position="338"/>
    </location>
</feature>
<reference evidence="4" key="1">
    <citation type="submission" date="2011-07" db="EMBL/GenBank/DDBJ databases">
        <authorList>
            <consortium name="Caenorhabditis brenneri Sequencing and Analysis Consortium"/>
            <person name="Wilson R.K."/>
        </authorList>
    </citation>
    <scope>NUCLEOTIDE SEQUENCE [LARGE SCALE GENOMIC DNA]</scope>
    <source>
        <strain evidence="4">PB2801</strain>
    </source>
</reference>
<dbReference type="InParanoid" id="G0N7X1"/>
<keyword evidence="4" id="KW-1185">Reference proteome</keyword>
<dbReference type="SUPFAM" id="SSF54001">
    <property type="entry name" value="Cysteine proteinases"/>
    <property type="match status" value="1"/>
</dbReference>
<proteinExistence type="predicted"/>
<gene>
    <name evidence="3" type="ORF">CAEBREN_11034</name>
</gene>
<dbReference type="Pfam" id="PF03184">
    <property type="entry name" value="DDE_1"/>
    <property type="match status" value="1"/>
</dbReference>
<dbReference type="InterPro" id="IPR004875">
    <property type="entry name" value="DDE_SF_endonuclease_dom"/>
</dbReference>
<dbReference type="STRING" id="135651.G0N7X1"/>
<accession>G0N7X1</accession>
<sequence length="838" mass="96715">MDEETWNLLLMEDWNSITETDSELTNQAVFALMHIVVRKFNIHPNKRNHVSLVHPDYLVAKDLAISTHSPLPNIKEYLFFDQCHNQCYILPCLRRKHFGILFFDQFTNAIHYADSLLRFDFTDQEVQGIALDLGFPHQKVKHLTHSKIQLQSDNTSCGIFCVLYCEQFCKHGTVWALSNVNVGAVRQQFFEALRNSEFLGTSHFFAEENKRKRGRPSALKTIKSGKENRAIDVPISINGNFPPNFINRPGRPALNKTWPLKTNCFENERSRGRPPKLLSVVDDEEKCSKPLSAQKTRGRPITNPVGRPKRKSSTPEGVRPHKKLGIEKEETTVSPDKKEDGFVNSLQLLLKKYMHQLEEQSEREKQKLLNRIESVVVDHLITESSSSSAAVSSSYDDEDLKIEEKANSTSLDFSKKKSLIAAYLGQRETLERLIKRFGLSSNEQYARVQIKRIEKEVLSNKPNRRQAYEMLSERVKDIIEYADDVEMIDLHDTDIVRAGFEQSICFGIDDFKGSKFWTQGMKNKIGVKSRHIDARIPMTEKKNGPSIDEKIKQFREQEVERIRKQYPLDRIFNCDQTAIRYEMVRNRSLTKVGRAKLFRRSQNKNSTTHSFTLQPCISADGKITGRTFVTLCERIPPKSSAKMTAPFKKLYVTHSYSGFMSSKLACEWMLKVFLPAAPNNSVLLLDSWNGFIQMSKLPEVRRKNIEICVFPKKTTGELQPLDISFNRQFKNFVHKLESQIRYKAKHINISKRETKLKILEFAMDQFAAPRFNVLICRGFCKLGVNRTPQSYYENPDQYCFKPSATSKTLCQTCRKLAFCRCGWCAKTYCVVCAIHHRH</sequence>
<name>G0N7X1_CAEBE</name>
<dbReference type="GO" id="GO:0003676">
    <property type="term" value="F:nucleic acid binding"/>
    <property type="evidence" value="ECO:0007669"/>
    <property type="project" value="InterPro"/>
</dbReference>
<dbReference type="AlphaFoldDB" id="G0N7X1"/>
<evidence type="ECO:0000259" key="2">
    <source>
        <dbReference type="Pfam" id="PF03184"/>
    </source>
</evidence>
<dbReference type="eggNOG" id="KOG3105">
    <property type="taxonomic scope" value="Eukaryota"/>
</dbReference>
<feature type="domain" description="DDE-1" evidence="2">
    <location>
        <begin position="634"/>
        <end position="761"/>
    </location>
</feature>
<dbReference type="EMBL" id="GL379848">
    <property type="protein sequence ID" value="EGT54921.1"/>
    <property type="molecule type" value="Genomic_DNA"/>
</dbReference>